<protein>
    <submittedName>
        <fullName evidence="1">Uncharacterized protein</fullName>
    </submittedName>
</protein>
<name>A0A645EE56_9ZZZZ</name>
<comment type="caution">
    <text evidence="1">The sequence shown here is derived from an EMBL/GenBank/DDBJ whole genome shotgun (WGS) entry which is preliminary data.</text>
</comment>
<evidence type="ECO:0000313" key="1">
    <source>
        <dbReference type="EMBL" id="MPN00288.1"/>
    </source>
</evidence>
<proteinExistence type="predicted"/>
<sequence length="189" mass="22029">MIEMDSCIIESLYLLKQLYDNGMADGLLKMYASHELDADYYYEMAYEAIGAVFSNTCNYYNESEDFTTWVFMDPMLDEFCRLCRKYEKIRGVSEEDNPFRKDMERIIRSGFSFSNGNYDFDWKLSPTDRGRKRILLYMGPEFTSDSEVPCGLIEIHDGLEYCNRRLHEALDAGTVVKLPQPAVERKEAA</sequence>
<gene>
    <name evidence="1" type="ORF">SDC9_147482</name>
</gene>
<organism evidence="1">
    <name type="scientific">bioreactor metagenome</name>
    <dbReference type="NCBI Taxonomy" id="1076179"/>
    <lineage>
        <taxon>unclassified sequences</taxon>
        <taxon>metagenomes</taxon>
        <taxon>ecological metagenomes</taxon>
    </lineage>
</organism>
<dbReference type="EMBL" id="VSSQ01046313">
    <property type="protein sequence ID" value="MPN00288.1"/>
    <property type="molecule type" value="Genomic_DNA"/>
</dbReference>
<reference evidence="1" key="1">
    <citation type="submission" date="2019-08" db="EMBL/GenBank/DDBJ databases">
        <authorList>
            <person name="Kucharzyk K."/>
            <person name="Murdoch R.W."/>
            <person name="Higgins S."/>
            <person name="Loffler F."/>
        </authorList>
    </citation>
    <scope>NUCLEOTIDE SEQUENCE</scope>
</reference>
<dbReference type="AlphaFoldDB" id="A0A645EE56"/>
<accession>A0A645EE56</accession>